<dbReference type="Proteomes" id="UP000050761">
    <property type="component" value="Unassembled WGS sequence"/>
</dbReference>
<evidence type="ECO:0000256" key="1">
    <source>
        <dbReference type="SAM" id="MobiDB-lite"/>
    </source>
</evidence>
<feature type="transmembrane region" description="Helical" evidence="2">
    <location>
        <begin position="208"/>
        <end position="230"/>
    </location>
</feature>
<protein>
    <submittedName>
        <fullName evidence="4">Gustatory receptor</fullName>
    </submittedName>
</protein>
<sequence>LRKSFRDAAAVVQWFLQQIRVDHLLIEVFLCEHIWVTVLGAAAAWAMARLLVFDPFIIMRNVPVEYVAEMRSNENAYISNMMRKFVMEKVLVLAYVIVRNPDKDQMVIATRDAKMPTTFDWAHRITDATVFAIWFILVWSVTAVTLVANQRFEMIVGFKAWKKKPVESDNDTKSAKQTSSLEGSAADSATKDQGDGEPNDSNVLMKRLLVVLTACFFTATAMTSFGFTSFKVIHGLHATMITVEGVSLLVRSLYVTYRVAWWHAVRDAAVRESVPFQKRLYTAKRITDVLIHSFSSIQYALYLVVGAVINGKLLALVFAAQLSHHLYRTASNVYDHFCGRETSRFLD</sequence>
<evidence type="ECO:0000256" key="2">
    <source>
        <dbReference type="SAM" id="Phobius"/>
    </source>
</evidence>
<keyword evidence="2" id="KW-1133">Transmembrane helix</keyword>
<feature type="transmembrane region" description="Helical" evidence="2">
    <location>
        <begin position="299"/>
        <end position="320"/>
    </location>
</feature>
<organism evidence="3 4">
    <name type="scientific">Heligmosomoides polygyrus</name>
    <name type="common">Parasitic roundworm</name>
    <dbReference type="NCBI Taxonomy" id="6339"/>
    <lineage>
        <taxon>Eukaryota</taxon>
        <taxon>Metazoa</taxon>
        <taxon>Ecdysozoa</taxon>
        <taxon>Nematoda</taxon>
        <taxon>Chromadorea</taxon>
        <taxon>Rhabditida</taxon>
        <taxon>Rhabditina</taxon>
        <taxon>Rhabditomorpha</taxon>
        <taxon>Strongyloidea</taxon>
        <taxon>Heligmosomidae</taxon>
        <taxon>Heligmosomoides</taxon>
    </lineage>
</organism>
<proteinExistence type="predicted"/>
<keyword evidence="3" id="KW-1185">Reference proteome</keyword>
<evidence type="ECO:0000313" key="4">
    <source>
        <dbReference type="WBParaSite" id="HPBE_0001344201-mRNA-1"/>
    </source>
</evidence>
<feature type="region of interest" description="Disordered" evidence="1">
    <location>
        <begin position="168"/>
        <end position="198"/>
    </location>
</feature>
<keyword evidence="2" id="KW-0812">Transmembrane</keyword>
<reference evidence="4" key="1">
    <citation type="submission" date="2019-09" db="UniProtKB">
        <authorList>
            <consortium name="WormBaseParasite"/>
        </authorList>
    </citation>
    <scope>IDENTIFICATION</scope>
</reference>
<feature type="transmembrane region" description="Helical" evidence="2">
    <location>
        <begin position="128"/>
        <end position="149"/>
    </location>
</feature>
<dbReference type="WBParaSite" id="HPBE_0001344201-mRNA-1">
    <property type="protein sequence ID" value="HPBE_0001344201-mRNA-1"/>
    <property type="gene ID" value="HPBE_0001344201"/>
</dbReference>
<evidence type="ECO:0000313" key="3">
    <source>
        <dbReference type="Proteomes" id="UP000050761"/>
    </source>
</evidence>
<dbReference type="AlphaFoldDB" id="A0A8L8KBF4"/>
<name>A0A8L8KBF4_HELPZ</name>
<keyword evidence="2" id="KW-0472">Membrane</keyword>
<accession>A0A8L8KBF4</accession>
<feature type="transmembrane region" description="Helical" evidence="2">
    <location>
        <begin position="24"/>
        <end position="46"/>
    </location>
</feature>